<accession>A0A2R6W6Z5</accession>
<keyword evidence="2" id="KW-1185">Reference proteome</keyword>
<sequence length="62" mass="6713">MGSSTGSPEKSSTSRSLNYNCLETTITYHDGSFINLVETTEPMNDQITATRVVCLRRGASSP</sequence>
<name>A0A2R6W6Z5_MARPO</name>
<gene>
    <name evidence="1" type="ORF">MARPO_0138s0040</name>
</gene>
<dbReference type="AlphaFoldDB" id="A0A2R6W6Z5"/>
<evidence type="ECO:0000313" key="2">
    <source>
        <dbReference type="Proteomes" id="UP000244005"/>
    </source>
</evidence>
<dbReference type="Proteomes" id="UP000244005">
    <property type="component" value="Unassembled WGS sequence"/>
</dbReference>
<organism evidence="1 2">
    <name type="scientific">Marchantia polymorpha</name>
    <name type="common">Common liverwort</name>
    <name type="synonym">Marchantia aquatica</name>
    <dbReference type="NCBI Taxonomy" id="3197"/>
    <lineage>
        <taxon>Eukaryota</taxon>
        <taxon>Viridiplantae</taxon>
        <taxon>Streptophyta</taxon>
        <taxon>Embryophyta</taxon>
        <taxon>Marchantiophyta</taxon>
        <taxon>Marchantiopsida</taxon>
        <taxon>Marchantiidae</taxon>
        <taxon>Marchantiales</taxon>
        <taxon>Marchantiaceae</taxon>
        <taxon>Marchantia</taxon>
    </lineage>
</organism>
<dbReference type="Gramene" id="Mp4g13060.1">
    <property type="protein sequence ID" value="Mp4g13060.1.cds"/>
    <property type="gene ID" value="Mp4g13060"/>
</dbReference>
<dbReference type="EMBL" id="KZ772810">
    <property type="protein sequence ID" value="PTQ29614.1"/>
    <property type="molecule type" value="Genomic_DNA"/>
</dbReference>
<reference evidence="2" key="1">
    <citation type="journal article" date="2017" name="Cell">
        <title>Insights into land plant evolution garnered from the Marchantia polymorpha genome.</title>
        <authorList>
            <person name="Bowman J.L."/>
            <person name="Kohchi T."/>
            <person name="Yamato K.T."/>
            <person name="Jenkins J."/>
            <person name="Shu S."/>
            <person name="Ishizaki K."/>
            <person name="Yamaoka S."/>
            <person name="Nishihama R."/>
            <person name="Nakamura Y."/>
            <person name="Berger F."/>
            <person name="Adam C."/>
            <person name="Aki S.S."/>
            <person name="Althoff F."/>
            <person name="Araki T."/>
            <person name="Arteaga-Vazquez M.A."/>
            <person name="Balasubrmanian S."/>
            <person name="Barry K."/>
            <person name="Bauer D."/>
            <person name="Boehm C.R."/>
            <person name="Briginshaw L."/>
            <person name="Caballero-Perez J."/>
            <person name="Catarino B."/>
            <person name="Chen F."/>
            <person name="Chiyoda S."/>
            <person name="Chovatia M."/>
            <person name="Davies K.M."/>
            <person name="Delmans M."/>
            <person name="Demura T."/>
            <person name="Dierschke T."/>
            <person name="Dolan L."/>
            <person name="Dorantes-Acosta A.E."/>
            <person name="Eklund D.M."/>
            <person name="Florent S.N."/>
            <person name="Flores-Sandoval E."/>
            <person name="Fujiyama A."/>
            <person name="Fukuzawa H."/>
            <person name="Galik B."/>
            <person name="Grimanelli D."/>
            <person name="Grimwood J."/>
            <person name="Grossniklaus U."/>
            <person name="Hamada T."/>
            <person name="Haseloff J."/>
            <person name="Hetherington A.J."/>
            <person name="Higo A."/>
            <person name="Hirakawa Y."/>
            <person name="Hundley H.N."/>
            <person name="Ikeda Y."/>
            <person name="Inoue K."/>
            <person name="Inoue S.I."/>
            <person name="Ishida S."/>
            <person name="Jia Q."/>
            <person name="Kakita M."/>
            <person name="Kanazawa T."/>
            <person name="Kawai Y."/>
            <person name="Kawashima T."/>
            <person name="Kennedy M."/>
            <person name="Kinose K."/>
            <person name="Kinoshita T."/>
            <person name="Kohara Y."/>
            <person name="Koide E."/>
            <person name="Komatsu K."/>
            <person name="Kopischke S."/>
            <person name="Kubo M."/>
            <person name="Kyozuka J."/>
            <person name="Lagercrantz U."/>
            <person name="Lin S.S."/>
            <person name="Lindquist E."/>
            <person name="Lipzen A.M."/>
            <person name="Lu C.W."/>
            <person name="De Luna E."/>
            <person name="Martienssen R.A."/>
            <person name="Minamino N."/>
            <person name="Mizutani M."/>
            <person name="Mizutani M."/>
            <person name="Mochizuki N."/>
            <person name="Monte I."/>
            <person name="Mosher R."/>
            <person name="Nagasaki H."/>
            <person name="Nakagami H."/>
            <person name="Naramoto S."/>
            <person name="Nishitani K."/>
            <person name="Ohtani M."/>
            <person name="Okamoto T."/>
            <person name="Okumura M."/>
            <person name="Phillips J."/>
            <person name="Pollak B."/>
            <person name="Reinders A."/>
            <person name="Rovekamp M."/>
            <person name="Sano R."/>
            <person name="Sawa S."/>
            <person name="Schmid M.W."/>
            <person name="Shirakawa M."/>
            <person name="Solano R."/>
            <person name="Spunde A."/>
            <person name="Suetsugu N."/>
            <person name="Sugano S."/>
            <person name="Sugiyama A."/>
            <person name="Sun R."/>
            <person name="Suzuki Y."/>
            <person name="Takenaka M."/>
            <person name="Takezawa D."/>
            <person name="Tomogane H."/>
            <person name="Tsuzuki M."/>
            <person name="Ueda T."/>
            <person name="Umeda M."/>
            <person name="Ward J.M."/>
            <person name="Watanabe Y."/>
            <person name="Yazaki K."/>
            <person name="Yokoyama R."/>
            <person name="Yoshitake Y."/>
            <person name="Yotsui I."/>
            <person name="Zachgo S."/>
            <person name="Schmutz J."/>
        </authorList>
    </citation>
    <scope>NUCLEOTIDE SEQUENCE [LARGE SCALE GENOMIC DNA]</scope>
    <source>
        <strain evidence="2">Tak-1</strain>
    </source>
</reference>
<evidence type="ECO:0000313" key="1">
    <source>
        <dbReference type="EMBL" id="PTQ29614.1"/>
    </source>
</evidence>
<protein>
    <submittedName>
        <fullName evidence="1">Uncharacterized protein</fullName>
    </submittedName>
</protein>
<proteinExistence type="predicted"/>